<dbReference type="EC" id="2.4.3.1" evidence="13"/>
<feature type="region of interest" description="Disordered" evidence="14">
    <location>
        <begin position="51"/>
        <end position="297"/>
    </location>
</feature>
<feature type="compositionally biased region" description="Low complexity" evidence="14">
    <location>
        <begin position="183"/>
        <end position="203"/>
    </location>
</feature>
<organism evidence="15 16">
    <name type="scientific">Cymbomonas tetramitiformis</name>
    <dbReference type="NCBI Taxonomy" id="36881"/>
    <lineage>
        <taxon>Eukaryota</taxon>
        <taxon>Viridiplantae</taxon>
        <taxon>Chlorophyta</taxon>
        <taxon>Pyramimonadophyceae</taxon>
        <taxon>Pyramimonadales</taxon>
        <taxon>Pyramimonadaceae</taxon>
        <taxon>Cymbomonas</taxon>
    </lineage>
</organism>
<sequence>MDTSTVLTEEITSDLRQKIVDMVERRKEIESHTKRKTDVVNIELNGARAFQERVSSSSVAQRKATETSGEGVAEENTETLGEGVAEENTRVRRFNELKYSDQNGLDDSSASVEDDPSASVEDDSSASVEDDSSASVEDDSSALETESEFEGDDTEQPSRSPVSSLKTKRKPPPKFKGKSPATSRPRPASKPVAPAKPPVKAAAHMSRLAQARLSSGLPSSPGSVTTAQRPTASAAPRPKPGAPTAGGGLKKPAPRKVAPRVSKLSPVEDDAPEQSEEPEENSEMADSSTWLTNNKPGDEKILTLTKNLTRAIRPVQRPIPFWIQKHGGYSSIPTHPTKCGGKTCSKDEVCRQGGCQCPILRKGLECKVSKPAPTPCIGMMDFSPMVNIPPDLSALADWSTCAVVGGSATLQKQLKGAEIDRHSAVFRFNDAPVQGFERMVGSKTTIRIHNRVISNCPMEGGPGRERQLCFFYSQENQPISAERRCMARIKYGTCREVHPNYRLLRYVHSYWRKHPAPVNENTGKNFSTPASKISAGFFGVLLSLNLCGKVNVYGFNGKGDHYYPKSRQMAKTFKEQHSWAAEKACLLRVQRIYTGIVHFV</sequence>
<dbReference type="Gene3D" id="3.90.1480.20">
    <property type="entry name" value="Glycosyl transferase family 29"/>
    <property type="match status" value="1"/>
</dbReference>
<evidence type="ECO:0000256" key="14">
    <source>
        <dbReference type="SAM" id="MobiDB-lite"/>
    </source>
</evidence>
<dbReference type="AlphaFoldDB" id="A0AAE0GJG6"/>
<evidence type="ECO:0000256" key="1">
    <source>
        <dbReference type="ARBA" id="ARBA00004447"/>
    </source>
</evidence>
<evidence type="ECO:0000256" key="2">
    <source>
        <dbReference type="ARBA" id="ARBA00006003"/>
    </source>
</evidence>
<keyword evidence="5" id="KW-0812">Transmembrane</keyword>
<keyword evidence="6" id="KW-0735">Signal-anchor</keyword>
<keyword evidence="16" id="KW-1185">Reference proteome</keyword>
<protein>
    <recommendedName>
        <fullName evidence="13">beta-galactoside alpha-(2,6)-sialyltransferase</fullName>
        <ecNumber evidence="13">2.4.3.1</ecNumber>
    </recommendedName>
</protein>
<keyword evidence="10" id="KW-1015">Disulfide bond</keyword>
<name>A0AAE0GJG6_9CHLO</name>
<evidence type="ECO:0000256" key="12">
    <source>
        <dbReference type="ARBA" id="ARBA00034249"/>
    </source>
</evidence>
<feature type="compositionally biased region" description="Low complexity" evidence="14">
    <location>
        <begin position="213"/>
        <end position="223"/>
    </location>
</feature>
<keyword evidence="9" id="KW-0472">Membrane</keyword>
<feature type="compositionally biased region" description="Polar residues" evidence="14">
    <location>
        <begin position="100"/>
        <end position="110"/>
    </location>
</feature>
<dbReference type="InterPro" id="IPR038578">
    <property type="entry name" value="GT29-like_sf"/>
</dbReference>
<evidence type="ECO:0000313" key="16">
    <source>
        <dbReference type="Proteomes" id="UP001190700"/>
    </source>
</evidence>
<gene>
    <name evidence="15" type="ORF">CYMTET_13004</name>
</gene>
<evidence type="ECO:0000256" key="11">
    <source>
        <dbReference type="ARBA" id="ARBA00023180"/>
    </source>
</evidence>
<comment type="caution">
    <text evidence="15">The sequence shown here is derived from an EMBL/GenBank/DDBJ whole genome shotgun (WGS) entry which is preliminary data.</text>
</comment>
<feature type="compositionally biased region" description="Acidic residues" evidence="14">
    <location>
        <begin position="112"/>
        <end position="155"/>
    </location>
</feature>
<evidence type="ECO:0000256" key="10">
    <source>
        <dbReference type="ARBA" id="ARBA00023157"/>
    </source>
</evidence>
<dbReference type="GO" id="GO:0097503">
    <property type="term" value="P:sialylation"/>
    <property type="evidence" value="ECO:0007669"/>
    <property type="project" value="TreeGrafter"/>
</dbReference>
<dbReference type="Pfam" id="PF00777">
    <property type="entry name" value="Glyco_transf_29"/>
    <property type="match status" value="1"/>
</dbReference>
<dbReference type="EMBL" id="LGRX02005131">
    <property type="protein sequence ID" value="KAK3279102.1"/>
    <property type="molecule type" value="Genomic_DNA"/>
</dbReference>
<dbReference type="Proteomes" id="UP001190700">
    <property type="component" value="Unassembled WGS sequence"/>
</dbReference>
<feature type="compositionally biased region" description="Basic residues" evidence="14">
    <location>
        <begin position="166"/>
        <end position="177"/>
    </location>
</feature>
<comment type="subcellular location">
    <subcellularLocation>
        <location evidence="1">Golgi apparatus</location>
        <location evidence="1">Golgi stack membrane</location>
        <topology evidence="1">Single-pass type II membrane protein</topology>
    </subcellularLocation>
</comment>
<accession>A0AAE0GJG6</accession>
<evidence type="ECO:0000256" key="8">
    <source>
        <dbReference type="ARBA" id="ARBA00023034"/>
    </source>
</evidence>
<evidence type="ECO:0000256" key="4">
    <source>
        <dbReference type="ARBA" id="ARBA00022679"/>
    </source>
</evidence>
<keyword evidence="11" id="KW-0325">Glycoprotein</keyword>
<dbReference type="GO" id="GO:0032580">
    <property type="term" value="C:Golgi cisterna membrane"/>
    <property type="evidence" value="ECO:0007669"/>
    <property type="project" value="UniProtKB-SubCell"/>
</dbReference>
<dbReference type="GO" id="GO:0003835">
    <property type="term" value="F:beta-galactoside alpha-2,6-sialyltransferase activity"/>
    <property type="evidence" value="ECO:0007669"/>
    <property type="project" value="UniProtKB-EC"/>
</dbReference>
<dbReference type="InterPro" id="IPR001675">
    <property type="entry name" value="Glyco_trans_29"/>
</dbReference>
<feature type="compositionally biased region" description="Acidic residues" evidence="14">
    <location>
        <begin position="267"/>
        <end position="283"/>
    </location>
</feature>
<proteinExistence type="inferred from homology"/>
<comment type="similarity">
    <text evidence="2">Belongs to the glycosyltransferase 29 family.</text>
</comment>
<dbReference type="PANTHER" id="PTHR46059">
    <property type="entry name" value="BETA-GALACTOSIDE ALPHA-2,6-SIALYLTRANSFERASE"/>
    <property type="match status" value="1"/>
</dbReference>
<evidence type="ECO:0000256" key="7">
    <source>
        <dbReference type="ARBA" id="ARBA00022989"/>
    </source>
</evidence>
<dbReference type="PANTHER" id="PTHR46059:SF1">
    <property type="entry name" value="BETA-GALACTOSIDE ALPHA-2,6-SIALYLTRANSFERASE"/>
    <property type="match status" value="1"/>
</dbReference>
<feature type="compositionally biased region" description="Basic and acidic residues" evidence="14">
    <location>
        <begin position="87"/>
        <end position="99"/>
    </location>
</feature>
<keyword evidence="4" id="KW-0808">Transferase</keyword>
<evidence type="ECO:0000256" key="5">
    <source>
        <dbReference type="ARBA" id="ARBA00022692"/>
    </source>
</evidence>
<comment type="catalytic activity">
    <reaction evidence="12">
        <text>a beta-D-galactoside + CMP-N-acetyl-beta-neuraminate = an N-acetyl-alpha-neuraminyl-(2-&gt;6)-beta-D-galactosyl derivative + CMP + H(+)</text>
        <dbReference type="Rhea" id="RHEA:52104"/>
        <dbReference type="ChEBI" id="CHEBI:15378"/>
        <dbReference type="ChEBI" id="CHEBI:28034"/>
        <dbReference type="ChEBI" id="CHEBI:57812"/>
        <dbReference type="ChEBI" id="CHEBI:60377"/>
        <dbReference type="ChEBI" id="CHEBI:136398"/>
        <dbReference type="EC" id="2.4.3.1"/>
    </reaction>
</comment>
<keyword evidence="7" id="KW-1133">Transmembrane helix</keyword>
<reference evidence="15 16" key="1">
    <citation type="journal article" date="2015" name="Genome Biol. Evol.">
        <title>Comparative Genomics of a Bacterivorous Green Alga Reveals Evolutionary Causalities and Consequences of Phago-Mixotrophic Mode of Nutrition.</title>
        <authorList>
            <person name="Burns J.A."/>
            <person name="Paasch A."/>
            <person name="Narechania A."/>
            <person name="Kim E."/>
        </authorList>
    </citation>
    <scope>NUCLEOTIDE SEQUENCE [LARGE SCALE GENOMIC DNA]</scope>
    <source>
        <strain evidence="15 16">PLY_AMNH</strain>
    </source>
</reference>
<keyword evidence="3" id="KW-0328">Glycosyltransferase</keyword>
<evidence type="ECO:0000256" key="9">
    <source>
        <dbReference type="ARBA" id="ARBA00023136"/>
    </source>
</evidence>
<evidence type="ECO:0000256" key="13">
    <source>
        <dbReference type="ARBA" id="ARBA00034329"/>
    </source>
</evidence>
<evidence type="ECO:0000313" key="15">
    <source>
        <dbReference type="EMBL" id="KAK3279102.1"/>
    </source>
</evidence>
<evidence type="ECO:0000256" key="6">
    <source>
        <dbReference type="ARBA" id="ARBA00022968"/>
    </source>
</evidence>
<keyword evidence="8" id="KW-0333">Golgi apparatus</keyword>
<evidence type="ECO:0000256" key="3">
    <source>
        <dbReference type="ARBA" id="ARBA00022676"/>
    </source>
</evidence>